<keyword evidence="10" id="KW-0430">Lectin</keyword>
<dbReference type="GO" id="GO:0005886">
    <property type="term" value="C:plasma membrane"/>
    <property type="evidence" value="ECO:0007669"/>
    <property type="project" value="UniProtKB-SubCell"/>
</dbReference>
<evidence type="ECO:0000313" key="22">
    <source>
        <dbReference type="Proteomes" id="UP001231189"/>
    </source>
</evidence>
<proteinExistence type="inferred from homology"/>
<keyword evidence="9" id="KW-0732">Signal</keyword>
<dbReference type="SMART" id="SM00220">
    <property type="entry name" value="S_TKc"/>
    <property type="match status" value="1"/>
</dbReference>
<comment type="caution">
    <text evidence="21">The sequence shown here is derived from an EMBL/GenBank/DDBJ whole genome shotgun (WGS) entry which is preliminary data.</text>
</comment>
<dbReference type="InterPro" id="IPR019825">
    <property type="entry name" value="Lectin_legB_Mn/Ca_BS"/>
</dbReference>
<keyword evidence="16" id="KW-0675">Receptor</keyword>
<dbReference type="GO" id="GO:0002229">
    <property type="term" value="P:defense response to oomycetes"/>
    <property type="evidence" value="ECO:0007669"/>
    <property type="project" value="UniProtKB-ARBA"/>
</dbReference>
<dbReference type="PROSITE" id="PS00108">
    <property type="entry name" value="PROTEIN_KINASE_ST"/>
    <property type="match status" value="1"/>
</dbReference>
<dbReference type="CDD" id="cd06899">
    <property type="entry name" value="lectin_legume_LecRK_Arcelin_ConA"/>
    <property type="match status" value="1"/>
</dbReference>
<dbReference type="Proteomes" id="UP001231189">
    <property type="component" value="Unassembled WGS sequence"/>
</dbReference>
<accession>A0AAD8WFM6</accession>
<evidence type="ECO:0000256" key="17">
    <source>
        <dbReference type="ARBA" id="ARBA00023180"/>
    </source>
</evidence>
<evidence type="ECO:0000259" key="20">
    <source>
        <dbReference type="PROSITE" id="PS50011"/>
    </source>
</evidence>
<keyword evidence="12" id="KW-0418">Kinase</keyword>
<dbReference type="InterPro" id="IPR050528">
    <property type="entry name" value="L-type_Lectin-RKs"/>
</dbReference>
<evidence type="ECO:0000256" key="18">
    <source>
        <dbReference type="PROSITE-ProRule" id="PRU10141"/>
    </source>
</evidence>
<evidence type="ECO:0000256" key="12">
    <source>
        <dbReference type="ARBA" id="ARBA00022777"/>
    </source>
</evidence>
<dbReference type="Gene3D" id="2.60.120.200">
    <property type="match status" value="1"/>
</dbReference>
<evidence type="ECO:0000256" key="14">
    <source>
        <dbReference type="ARBA" id="ARBA00022989"/>
    </source>
</evidence>
<keyword evidence="8 19" id="KW-0812">Transmembrane</keyword>
<dbReference type="SUPFAM" id="SSF56112">
    <property type="entry name" value="Protein kinase-like (PK-like)"/>
    <property type="match status" value="1"/>
</dbReference>
<dbReference type="InterPro" id="IPR001220">
    <property type="entry name" value="Legume_lectin_dom"/>
</dbReference>
<evidence type="ECO:0000256" key="5">
    <source>
        <dbReference type="ARBA" id="ARBA00022475"/>
    </source>
</evidence>
<dbReference type="Gene3D" id="3.30.200.20">
    <property type="entry name" value="Phosphorylase Kinase, domain 1"/>
    <property type="match status" value="1"/>
</dbReference>
<dbReference type="EC" id="2.7.11.1" evidence="4"/>
<comment type="similarity">
    <text evidence="3">In the C-terminal section; belongs to the protein kinase superfamily. Ser/Thr protein kinase family.</text>
</comment>
<evidence type="ECO:0000256" key="15">
    <source>
        <dbReference type="ARBA" id="ARBA00023136"/>
    </source>
</evidence>
<evidence type="ECO:0000256" key="8">
    <source>
        <dbReference type="ARBA" id="ARBA00022692"/>
    </source>
</evidence>
<gene>
    <name evidence="21" type="ORF">QYE76_049021</name>
</gene>
<keyword evidence="6" id="KW-0723">Serine/threonine-protein kinase</keyword>
<dbReference type="PROSITE" id="PS00107">
    <property type="entry name" value="PROTEIN_KINASE_ATP"/>
    <property type="match status" value="1"/>
</dbReference>
<evidence type="ECO:0000256" key="2">
    <source>
        <dbReference type="ARBA" id="ARBA00008536"/>
    </source>
</evidence>
<comment type="similarity">
    <text evidence="2">In the N-terminal section; belongs to the leguminous lectin family.</text>
</comment>
<evidence type="ECO:0000256" key="16">
    <source>
        <dbReference type="ARBA" id="ARBA00023170"/>
    </source>
</evidence>
<keyword evidence="11 18" id="KW-0547">Nucleotide-binding</keyword>
<evidence type="ECO:0000256" key="3">
    <source>
        <dbReference type="ARBA" id="ARBA00010217"/>
    </source>
</evidence>
<feature type="domain" description="Protein kinase" evidence="20">
    <location>
        <begin position="358"/>
        <end position="646"/>
    </location>
</feature>
<organism evidence="21 22">
    <name type="scientific">Lolium multiflorum</name>
    <name type="common">Italian ryegrass</name>
    <name type="synonym">Lolium perenne subsp. multiflorum</name>
    <dbReference type="NCBI Taxonomy" id="4521"/>
    <lineage>
        <taxon>Eukaryota</taxon>
        <taxon>Viridiplantae</taxon>
        <taxon>Streptophyta</taxon>
        <taxon>Embryophyta</taxon>
        <taxon>Tracheophyta</taxon>
        <taxon>Spermatophyta</taxon>
        <taxon>Magnoliopsida</taxon>
        <taxon>Liliopsida</taxon>
        <taxon>Poales</taxon>
        <taxon>Poaceae</taxon>
        <taxon>BOP clade</taxon>
        <taxon>Pooideae</taxon>
        <taxon>Poodae</taxon>
        <taxon>Poeae</taxon>
        <taxon>Poeae Chloroplast Group 2 (Poeae type)</taxon>
        <taxon>Loliodinae</taxon>
        <taxon>Loliinae</taxon>
        <taxon>Lolium</taxon>
    </lineage>
</organism>
<name>A0AAD8WFM6_LOLMU</name>
<dbReference type="GO" id="GO:0005524">
    <property type="term" value="F:ATP binding"/>
    <property type="evidence" value="ECO:0007669"/>
    <property type="project" value="UniProtKB-UniRule"/>
</dbReference>
<dbReference type="SUPFAM" id="SSF49899">
    <property type="entry name" value="Concanavalin A-like lectins/glucanases"/>
    <property type="match status" value="1"/>
</dbReference>
<evidence type="ECO:0000313" key="21">
    <source>
        <dbReference type="EMBL" id="KAK1660862.1"/>
    </source>
</evidence>
<evidence type="ECO:0000256" key="7">
    <source>
        <dbReference type="ARBA" id="ARBA00022679"/>
    </source>
</evidence>
<evidence type="ECO:0000256" key="10">
    <source>
        <dbReference type="ARBA" id="ARBA00022734"/>
    </source>
</evidence>
<dbReference type="InterPro" id="IPR017441">
    <property type="entry name" value="Protein_kinase_ATP_BS"/>
</dbReference>
<evidence type="ECO:0000256" key="13">
    <source>
        <dbReference type="ARBA" id="ARBA00022840"/>
    </source>
</evidence>
<dbReference type="Pfam" id="PF07714">
    <property type="entry name" value="PK_Tyr_Ser-Thr"/>
    <property type="match status" value="1"/>
</dbReference>
<keyword evidence="5" id="KW-1003">Cell membrane</keyword>
<keyword evidence="7" id="KW-0808">Transferase</keyword>
<dbReference type="PROSITE" id="PS50011">
    <property type="entry name" value="PROTEIN_KINASE_DOM"/>
    <property type="match status" value="1"/>
</dbReference>
<evidence type="ECO:0000256" key="19">
    <source>
        <dbReference type="SAM" id="Phobius"/>
    </source>
</evidence>
<dbReference type="PROSITE" id="PS00307">
    <property type="entry name" value="LECTIN_LEGUME_BETA"/>
    <property type="match status" value="1"/>
</dbReference>
<keyword evidence="13 18" id="KW-0067">ATP-binding</keyword>
<reference evidence="21" key="1">
    <citation type="submission" date="2023-07" db="EMBL/GenBank/DDBJ databases">
        <title>A chromosome-level genome assembly of Lolium multiflorum.</title>
        <authorList>
            <person name="Chen Y."/>
            <person name="Copetti D."/>
            <person name="Kolliker R."/>
            <person name="Studer B."/>
        </authorList>
    </citation>
    <scope>NUCLEOTIDE SEQUENCE</scope>
    <source>
        <strain evidence="21">02402/16</strain>
        <tissue evidence="21">Leaf</tissue>
    </source>
</reference>
<dbReference type="EMBL" id="JAUUTY010000003">
    <property type="protein sequence ID" value="KAK1660862.1"/>
    <property type="molecule type" value="Genomic_DNA"/>
</dbReference>
<sequence length="673" mass="75055">MLAPMGSAYTNMSVTCILRKGKITYVLCVCAPKLNHRIIHTRFGFACFRGVVAAGRHRCDCFFVRSMYRYEDLLFEGDASQHDEVVDLTCNTRSKARFNCKGRMSYNHPVPFYQTTTGEVASFSTRFNFAIGFPGKYAGDGMAFFLSSYPSMLPLNSAGGNLGLHNGDGITAKATDRIVAVEFDTFENYFDSSPSHIGIDINTVRASVNTTSVNGSINGSMTAIITFNSSTLMLVASLHFDDEPSRPSYQVSTQLTNPVTDLLPSEVAVGFSAATGANIELHQIMSWSFSSTLAREEKKILVIVGAVGSATVLVIVLVLVWFLLACSRWRRTRDSFGRGIYGLRRFEYSELVGATGRFSRDNTLGAGNFGIVYKGSYTDDYGNQEVAVKEIKKTTGVIEDFMSELKTISATRHVNLVELKGWCCSRNIWNLIDFMCWCRQQRVKLFLVYELVPNGTLEEHLHSMEETLPWEKRYQIVKGIGSALRYLHHECNKTILHRDIKPGNILLDNDFNAKLADFGLSKIIASKNNTTLVTTAIGTIGYMDPKCMKDGKVNFNRKYDVYSFGILLLEIASRKSREQVMEQYRNSAEPPMVEVADEKLNGVFDKTQMERVIVLGLKCSEPDEKQRPYMVDAMKFLEDGIKLPAITEINGQLCAPGTISSNQDSLFPPELSG</sequence>
<evidence type="ECO:0000256" key="1">
    <source>
        <dbReference type="ARBA" id="ARBA00004251"/>
    </source>
</evidence>
<evidence type="ECO:0000256" key="11">
    <source>
        <dbReference type="ARBA" id="ARBA00022741"/>
    </source>
</evidence>
<dbReference type="InterPro" id="IPR001245">
    <property type="entry name" value="Ser-Thr/Tyr_kinase_cat_dom"/>
</dbReference>
<feature type="binding site" evidence="18">
    <location>
        <position position="389"/>
    </location>
    <ligand>
        <name>ATP</name>
        <dbReference type="ChEBI" id="CHEBI:30616"/>
    </ligand>
</feature>
<dbReference type="GO" id="GO:0004674">
    <property type="term" value="F:protein serine/threonine kinase activity"/>
    <property type="evidence" value="ECO:0007669"/>
    <property type="project" value="UniProtKB-KW"/>
</dbReference>
<dbReference type="GO" id="GO:0030246">
    <property type="term" value="F:carbohydrate binding"/>
    <property type="evidence" value="ECO:0007669"/>
    <property type="project" value="UniProtKB-KW"/>
</dbReference>
<evidence type="ECO:0000256" key="4">
    <source>
        <dbReference type="ARBA" id="ARBA00012513"/>
    </source>
</evidence>
<dbReference type="FunFam" id="1.10.510.10:FF:000240">
    <property type="entry name" value="Lectin-domain containing receptor kinase A4.3"/>
    <property type="match status" value="1"/>
</dbReference>
<dbReference type="AlphaFoldDB" id="A0AAD8WFM6"/>
<dbReference type="Gene3D" id="1.10.510.10">
    <property type="entry name" value="Transferase(Phosphotransferase) domain 1"/>
    <property type="match status" value="1"/>
</dbReference>
<evidence type="ECO:0000256" key="6">
    <source>
        <dbReference type="ARBA" id="ARBA00022527"/>
    </source>
</evidence>
<dbReference type="InterPro" id="IPR000719">
    <property type="entry name" value="Prot_kinase_dom"/>
</dbReference>
<keyword evidence="15 19" id="KW-0472">Membrane</keyword>
<evidence type="ECO:0000256" key="9">
    <source>
        <dbReference type="ARBA" id="ARBA00022729"/>
    </source>
</evidence>
<keyword evidence="14 19" id="KW-1133">Transmembrane helix</keyword>
<dbReference type="InterPro" id="IPR011009">
    <property type="entry name" value="Kinase-like_dom_sf"/>
</dbReference>
<dbReference type="InterPro" id="IPR013320">
    <property type="entry name" value="ConA-like_dom_sf"/>
</dbReference>
<keyword evidence="22" id="KW-1185">Reference proteome</keyword>
<keyword evidence="17" id="KW-0325">Glycoprotein</keyword>
<dbReference type="Pfam" id="PF00139">
    <property type="entry name" value="Lectin_legB"/>
    <property type="match status" value="1"/>
</dbReference>
<protein>
    <recommendedName>
        <fullName evidence="4">non-specific serine/threonine protein kinase</fullName>
        <ecNumber evidence="4">2.7.11.1</ecNumber>
    </recommendedName>
</protein>
<dbReference type="InterPro" id="IPR008271">
    <property type="entry name" value="Ser/Thr_kinase_AS"/>
</dbReference>
<feature type="transmembrane region" description="Helical" evidence="19">
    <location>
        <begin position="300"/>
        <end position="324"/>
    </location>
</feature>
<comment type="subcellular location">
    <subcellularLocation>
        <location evidence="1">Cell membrane</location>
        <topology evidence="1">Single-pass type I membrane protein</topology>
    </subcellularLocation>
</comment>
<dbReference type="PANTHER" id="PTHR27007">
    <property type="match status" value="1"/>
</dbReference>